<keyword evidence="2" id="KW-0472">Membrane</keyword>
<dbReference type="EMBL" id="MN739043">
    <property type="protein sequence ID" value="QHS85368.1"/>
    <property type="molecule type" value="Genomic_DNA"/>
</dbReference>
<organism evidence="3">
    <name type="scientific">viral metagenome</name>
    <dbReference type="NCBI Taxonomy" id="1070528"/>
    <lineage>
        <taxon>unclassified sequences</taxon>
        <taxon>metagenomes</taxon>
        <taxon>organismal metagenomes</taxon>
    </lineage>
</organism>
<evidence type="ECO:0000313" key="3">
    <source>
        <dbReference type="EMBL" id="QHS85368.1"/>
    </source>
</evidence>
<name>A0A6C0B1H0_9ZZZZ</name>
<dbReference type="AlphaFoldDB" id="A0A6C0B1H0"/>
<keyword evidence="2" id="KW-1133">Transmembrane helix</keyword>
<accession>A0A6C0B1H0</accession>
<keyword evidence="2" id="KW-0812">Transmembrane</keyword>
<protein>
    <submittedName>
        <fullName evidence="3">Uncharacterized protein</fullName>
    </submittedName>
</protein>
<feature type="transmembrane region" description="Helical" evidence="2">
    <location>
        <begin position="163"/>
        <end position="184"/>
    </location>
</feature>
<evidence type="ECO:0000256" key="1">
    <source>
        <dbReference type="SAM" id="Coils"/>
    </source>
</evidence>
<keyword evidence="1" id="KW-0175">Coiled coil</keyword>
<feature type="transmembrane region" description="Helical" evidence="2">
    <location>
        <begin position="191"/>
        <end position="212"/>
    </location>
</feature>
<proteinExistence type="predicted"/>
<evidence type="ECO:0000256" key="2">
    <source>
        <dbReference type="SAM" id="Phobius"/>
    </source>
</evidence>
<reference evidence="3" key="1">
    <citation type="journal article" date="2020" name="Nature">
        <title>Giant virus diversity and host interactions through global metagenomics.</title>
        <authorList>
            <person name="Schulz F."/>
            <person name="Roux S."/>
            <person name="Paez-Espino D."/>
            <person name="Jungbluth S."/>
            <person name="Walsh D.A."/>
            <person name="Denef V.J."/>
            <person name="McMahon K.D."/>
            <person name="Konstantinidis K.T."/>
            <person name="Eloe-Fadrosh E.A."/>
            <person name="Kyrpides N.C."/>
            <person name="Woyke T."/>
        </authorList>
    </citation>
    <scope>NUCLEOTIDE SEQUENCE</scope>
    <source>
        <strain evidence="3">GVMAG-M-3300009182-78</strain>
    </source>
</reference>
<feature type="coiled-coil region" evidence="1">
    <location>
        <begin position="108"/>
        <end position="135"/>
    </location>
</feature>
<sequence>MSTNETTEQINKLLSQSSDSLLCGPDCQKIRKTGLLRQNYLDAQANMETAPFQLQEAEKNYYTYEKGDAGYNAVHKKQLQEQATKVIEKTAATFDSEIDFATELATTYENISITYENMQELYEKYLEENKQFQKQFTTIRGDTITNDRKSFYESQGYDTLNNWYILWKWIYSCIVAVYIIGLFLSSSNYSLVSRIIILIFLIIYPFIIQPIYHVLYNIVKTLYSYLPKNAYTTS</sequence>